<dbReference type="GO" id="GO:0005524">
    <property type="term" value="F:ATP binding"/>
    <property type="evidence" value="ECO:0007669"/>
    <property type="project" value="UniProtKB-KW"/>
</dbReference>
<evidence type="ECO:0000256" key="2">
    <source>
        <dbReference type="ARBA" id="ARBA00022741"/>
    </source>
</evidence>
<evidence type="ECO:0000256" key="4">
    <source>
        <dbReference type="PIRSR" id="PIRSR006806-1"/>
    </source>
</evidence>
<dbReference type="EC" id="6.3.3.2" evidence="5"/>
<feature type="binding site" evidence="4">
    <location>
        <position position="58"/>
    </location>
    <ligand>
        <name>substrate</name>
    </ligand>
</feature>
<keyword evidence="2 4" id="KW-0547">Nucleotide-binding</keyword>
<gene>
    <name evidence="6" type="ORF">J5U18_07675</name>
</gene>
<dbReference type="InterPro" id="IPR024185">
    <property type="entry name" value="FTHF_cligase-like_sf"/>
</dbReference>
<sequence length="195" mass="22135">MEQDLKSQLRNTFKQQRVALTEQALASLNNNLREQLRHLDLQEVTYCHIFLPIRKFKEPDTFLWIADLSAAFPHLKFVVSRSEPTDSSLKHYLYAGEEALEISPWGIPEPLVTAVEVPVSAIDFVFIPLLVCDYKGNRIGYGKGFYDRFLAQCRSDVVKLGVSVFMPTAEVIPATAYDIAVDGCLCPSAIYWFKK</sequence>
<keyword evidence="5" id="KW-0479">Metal-binding</keyword>
<dbReference type="PANTHER" id="PTHR23407:SF1">
    <property type="entry name" value="5-FORMYLTETRAHYDROFOLATE CYCLO-LIGASE"/>
    <property type="match status" value="1"/>
</dbReference>
<dbReference type="EMBL" id="JAGKSB010000007">
    <property type="protein sequence ID" value="MBP3943440.1"/>
    <property type="molecule type" value="Genomic_DNA"/>
</dbReference>
<comment type="catalytic activity">
    <reaction evidence="5">
        <text>(6S)-5-formyl-5,6,7,8-tetrahydrofolate + ATP = (6R)-5,10-methenyltetrahydrofolate + ADP + phosphate</text>
        <dbReference type="Rhea" id="RHEA:10488"/>
        <dbReference type="ChEBI" id="CHEBI:30616"/>
        <dbReference type="ChEBI" id="CHEBI:43474"/>
        <dbReference type="ChEBI" id="CHEBI:57455"/>
        <dbReference type="ChEBI" id="CHEBI:57457"/>
        <dbReference type="ChEBI" id="CHEBI:456216"/>
        <dbReference type="EC" id="6.3.3.2"/>
    </reaction>
</comment>
<dbReference type="PANTHER" id="PTHR23407">
    <property type="entry name" value="ATPASE INHIBITOR/5-FORMYLTETRAHYDROFOLATE CYCLO-LIGASE"/>
    <property type="match status" value="1"/>
</dbReference>
<dbReference type="AlphaFoldDB" id="A0A8T4H8K9"/>
<dbReference type="InterPro" id="IPR037171">
    <property type="entry name" value="NagB/RpiA_transferase-like"/>
</dbReference>
<organism evidence="6 7">
    <name type="scientific">Rhinopithecimicrobium faecis</name>
    <dbReference type="NCBI Taxonomy" id="2820698"/>
    <lineage>
        <taxon>Bacteria</taxon>
        <taxon>Pseudomonadati</taxon>
        <taxon>Bacteroidota</taxon>
        <taxon>Sphingobacteriia</taxon>
        <taxon>Sphingobacteriales</taxon>
        <taxon>Sphingobacteriaceae</taxon>
        <taxon>Rhinopithecimicrobium</taxon>
    </lineage>
</organism>
<comment type="cofactor">
    <cofactor evidence="5">
        <name>Mg(2+)</name>
        <dbReference type="ChEBI" id="CHEBI:18420"/>
    </cofactor>
</comment>
<dbReference type="GO" id="GO:0046872">
    <property type="term" value="F:metal ion binding"/>
    <property type="evidence" value="ECO:0007669"/>
    <property type="project" value="UniProtKB-KW"/>
</dbReference>
<evidence type="ECO:0000256" key="5">
    <source>
        <dbReference type="RuleBase" id="RU361279"/>
    </source>
</evidence>
<feature type="binding site" evidence="4">
    <location>
        <begin position="138"/>
        <end position="146"/>
    </location>
    <ligand>
        <name>ATP</name>
        <dbReference type="ChEBI" id="CHEBI:30616"/>
    </ligand>
</feature>
<dbReference type="GO" id="GO:0035999">
    <property type="term" value="P:tetrahydrofolate interconversion"/>
    <property type="evidence" value="ECO:0007669"/>
    <property type="project" value="TreeGrafter"/>
</dbReference>
<accession>A0A8T4H8K9</accession>
<dbReference type="GO" id="GO:0009396">
    <property type="term" value="P:folic acid-containing compound biosynthetic process"/>
    <property type="evidence" value="ECO:0007669"/>
    <property type="project" value="TreeGrafter"/>
</dbReference>
<feature type="binding site" evidence="4">
    <location>
        <begin position="6"/>
        <end position="10"/>
    </location>
    <ligand>
        <name>ATP</name>
        <dbReference type="ChEBI" id="CHEBI:30616"/>
    </ligand>
</feature>
<name>A0A8T4H8K9_9SPHI</name>
<evidence type="ECO:0000256" key="1">
    <source>
        <dbReference type="ARBA" id="ARBA00010638"/>
    </source>
</evidence>
<keyword evidence="3 4" id="KW-0067">ATP-binding</keyword>
<keyword evidence="7" id="KW-1185">Reference proteome</keyword>
<evidence type="ECO:0000256" key="3">
    <source>
        <dbReference type="ARBA" id="ARBA00022840"/>
    </source>
</evidence>
<dbReference type="RefSeq" id="WP_353546933.1">
    <property type="nucleotide sequence ID" value="NZ_JAGKSB010000007.1"/>
</dbReference>
<dbReference type="PIRSF" id="PIRSF006806">
    <property type="entry name" value="FTHF_cligase"/>
    <property type="match status" value="1"/>
</dbReference>
<keyword evidence="6" id="KW-0436">Ligase</keyword>
<feature type="binding site" evidence="4">
    <location>
        <position position="51"/>
    </location>
    <ligand>
        <name>substrate</name>
    </ligand>
</feature>
<dbReference type="Gene3D" id="3.40.50.10420">
    <property type="entry name" value="NagB/RpiA/CoA transferase-like"/>
    <property type="match status" value="1"/>
</dbReference>
<comment type="caution">
    <text evidence="6">The sequence shown here is derived from an EMBL/GenBank/DDBJ whole genome shotgun (WGS) entry which is preliminary data.</text>
</comment>
<reference evidence="6" key="1">
    <citation type="submission" date="2021-03" db="EMBL/GenBank/DDBJ databases">
        <authorList>
            <person name="Lu T."/>
            <person name="Wang Q."/>
            <person name="Han X."/>
        </authorList>
    </citation>
    <scope>NUCLEOTIDE SEQUENCE</scope>
    <source>
        <strain evidence="6">WQ 2009</strain>
    </source>
</reference>
<dbReference type="GO" id="GO:0030272">
    <property type="term" value="F:5-formyltetrahydrofolate cyclo-ligase activity"/>
    <property type="evidence" value="ECO:0007669"/>
    <property type="project" value="UniProtKB-EC"/>
</dbReference>
<keyword evidence="5" id="KW-0460">Magnesium</keyword>
<dbReference type="Proteomes" id="UP000679691">
    <property type="component" value="Unassembled WGS sequence"/>
</dbReference>
<dbReference type="Pfam" id="PF01812">
    <property type="entry name" value="5-FTHF_cyc-lig"/>
    <property type="match status" value="1"/>
</dbReference>
<comment type="similarity">
    <text evidence="1 5">Belongs to the 5-formyltetrahydrofolate cyclo-ligase family.</text>
</comment>
<proteinExistence type="inferred from homology"/>
<dbReference type="InterPro" id="IPR002698">
    <property type="entry name" value="FTHF_cligase"/>
</dbReference>
<evidence type="ECO:0000313" key="7">
    <source>
        <dbReference type="Proteomes" id="UP000679691"/>
    </source>
</evidence>
<protein>
    <recommendedName>
        <fullName evidence="5">5-formyltetrahydrofolate cyclo-ligase</fullName>
        <ecNumber evidence="5">6.3.3.2</ecNumber>
    </recommendedName>
</protein>
<dbReference type="NCBIfam" id="TIGR02727">
    <property type="entry name" value="MTHFS_bact"/>
    <property type="match status" value="1"/>
</dbReference>
<evidence type="ECO:0000313" key="6">
    <source>
        <dbReference type="EMBL" id="MBP3943440.1"/>
    </source>
</evidence>
<dbReference type="SUPFAM" id="SSF100950">
    <property type="entry name" value="NagB/RpiA/CoA transferase-like"/>
    <property type="match status" value="1"/>
</dbReference>